<gene>
    <name evidence="1" type="ORF">GCM10022222_51170</name>
</gene>
<sequence>MGQSLLYGEGSSHESWRSVPSRCSGGLYGYCVCAATRDHVVKKIVGDHCVRSSCVDYLAHTEGTRIRWLSSMTAGGHRYRRRLGPHAASA</sequence>
<accession>A0ABP6X463</accession>
<name>A0ABP6X463_9PSEU</name>
<reference evidence="2" key="1">
    <citation type="journal article" date="2019" name="Int. J. Syst. Evol. Microbiol.">
        <title>The Global Catalogue of Microorganisms (GCM) 10K type strain sequencing project: providing services to taxonomists for standard genome sequencing and annotation.</title>
        <authorList>
            <consortium name="The Broad Institute Genomics Platform"/>
            <consortium name="The Broad Institute Genome Sequencing Center for Infectious Disease"/>
            <person name="Wu L."/>
            <person name="Ma J."/>
        </authorList>
    </citation>
    <scope>NUCLEOTIDE SEQUENCE [LARGE SCALE GENOMIC DNA]</scope>
    <source>
        <strain evidence="2">JCM 16898</strain>
    </source>
</reference>
<evidence type="ECO:0000313" key="1">
    <source>
        <dbReference type="EMBL" id="GAA3561177.1"/>
    </source>
</evidence>
<evidence type="ECO:0000313" key="2">
    <source>
        <dbReference type="Proteomes" id="UP001500689"/>
    </source>
</evidence>
<protein>
    <submittedName>
        <fullName evidence="1">Uncharacterized protein</fullName>
    </submittedName>
</protein>
<dbReference type="EMBL" id="BAAAZN010000011">
    <property type="protein sequence ID" value="GAA3561177.1"/>
    <property type="molecule type" value="Genomic_DNA"/>
</dbReference>
<proteinExistence type="predicted"/>
<dbReference type="Proteomes" id="UP001500689">
    <property type="component" value="Unassembled WGS sequence"/>
</dbReference>
<comment type="caution">
    <text evidence="1">The sequence shown here is derived from an EMBL/GenBank/DDBJ whole genome shotgun (WGS) entry which is preliminary data.</text>
</comment>
<organism evidence="1 2">
    <name type="scientific">Amycolatopsis ultiminotia</name>
    <dbReference type="NCBI Taxonomy" id="543629"/>
    <lineage>
        <taxon>Bacteria</taxon>
        <taxon>Bacillati</taxon>
        <taxon>Actinomycetota</taxon>
        <taxon>Actinomycetes</taxon>
        <taxon>Pseudonocardiales</taxon>
        <taxon>Pseudonocardiaceae</taxon>
        <taxon>Amycolatopsis</taxon>
    </lineage>
</organism>
<keyword evidence="2" id="KW-1185">Reference proteome</keyword>